<dbReference type="Proteomes" id="UP000549066">
    <property type="component" value="Unassembled WGS sequence"/>
</dbReference>
<keyword evidence="4" id="KW-1185">Reference proteome</keyword>
<evidence type="ECO:0000313" key="4">
    <source>
        <dbReference type="Proteomes" id="UP000549066"/>
    </source>
</evidence>
<feature type="transmembrane region" description="Helical" evidence="2">
    <location>
        <begin position="84"/>
        <end position="105"/>
    </location>
</feature>
<organism evidence="3 4">
    <name type="scientific">Agromyces hippuratus</name>
    <dbReference type="NCBI Taxonomy" id="286438"/>
    <lineage>
        <taxon>Bacteria</taxon>
        <taxon>Bacillati</taxon>
        <taxon>Actinomycetota</taxon>
        <taxon>Actinomycetes</taxon>
        <taxon>Micrococcales</taxon>
        <taxon>Microbacteriaceae</taxon>
        <taxon>Agromyces</taxon>
    </lineage>
</organism>
<dbReference type="AlphaFoldDB" id="A0A852WVQ3"/>
<keyword evidence="2" id="KW-0472">Membrane</keyword>
<keyword evidence="2" id="KW-1133">Transmembrane helix</keyword>
<reference evidence="3 4" key="1">
    <citation type="submission" date="2020-07" db="EMBL/GenBank/DDBJ databases">
        <title>Sequencing the genomes of 1000 actinobacteria strains.</title>
        <authorList>
            <person name="Klenk H.-P."/>
        </authorList>
    </citation>
    <scope>NUCLEOTIDE SEQUENCE [LARGE SCALE GENOMIC DNA]</scope>
    <source>
        <strain evidence="3 4">DSM 8598</strain>
    </source>
</reference>
<protein>
    <submittedName>
        <fullName evidence="3">Putative membrane protein</fullName>
    </submittedName>
</protein>
<name>A0A852WVQ3_9MICO</name>
<feature type="transmembrane region" description="Helical" evidence="2">
    <location>
        <begin position="190"/>
        <end position="211"/>
    </location>
</feature>
<comment type="caution">
    <text evidence="3">The sequence shown here is derived from an EMBL/GenBank/DDBJ whole genome shotgun (WGS) entry which is preliminary data.</text>
</comment>
<feature type="transmembrane region" description="Helical" evidence="2">
    <location>
        <begin position="149"/>
        <end position="169"/>
    </location>
</feature>
<dbReference type="Pfam" id="PF10067">
    <property type="entry name" value="DUF2306"/>
    <property type="match status" value="1"/>
</dbReference>
<feature type="transmembrane region" description="Helical" evidence="2">
    <location>
        <begin position="126"/>
        <end position="143"/>
    </location>
</feature>
<proteinExistence type="predicted"/>
<dbReference type="InterPro" id="IPR018750">
    <property type="entry name" value="DUF2306_membrane"/>
</dbReference>
<feature type="transmembrane region" description="Helical" evidence="2">
    <location>
        <begin position="223"/>
        <end position="244"/>
    </location>
</feature>
<keyword evidence="2" id="KW-0812">Transmembrane</keyword>
<evidence type="ECO:0000313" key="3">
    <source>
        <dbReference type="EMBL" id="NYG21638.1"/>
    </source>
</evidence>
<dbReference type="EMBL" id="JACCFI010000001">
    <property type="protein sequence ID" value="NYG21638.1"/>
    <property type="molecule type" value="Genomic_DNA"/>
</dbReference>
<evidence type="ECO:0000256" key="2">
    <source>
        <dbReference type="SAM" id="Phobius"/>
    </source>
</evidence>
<feature type="compositionally biased region" description="Low complexity" evidence="1">
    <location>
        <begin position="1"/>
        <end position="21"/>
    </location>
</feature>
<feature type="transmembrane region" description="Helical" evidence="2">
    <location>
        <begin position="40"/>
        <end position="64"/>
    </location>
</feature>
<accession>A0A852WVQ3</accession>
<sequence length="265" mass="28014">MSTGTRTPASASASASDSPRAPGGGTPPPRVGGSIATRAAWTWVLLSSLAIAVYAVVPYLTASLAALSEDGAGLAANYDRQPGFVQLAFSAHIVAGGVALVVGPLQFWRGLRTRHPRVHRWTGRGYLVAVLVAGVAGLVMAPFNSAGLVGFFGFGALAVLWLATGWRAYRSIRAGDVASHRAWMMRNFALTYAAVTLRLWIGLLLGVQALPGGEFDFEAAFENAYAAVPFLCWIPNLIVAEWLIRRRGLPSYALPAAPRQPATTV</sequence>
<gene>
    <name evidence="3" type="ORF">BJY17_002385</name>
</gene>
<dbReference type="RefSeq" id="WP_179551556.1">
    <property type="nucleotide sequence ID" value="NZ_JACCFI010000001.1"/>
</dbReference>
<feature type="region of interest" description="Disordered" evidence="1">
    <location>
        <begin position="1"/>
        <end position="31"/>
    </location>
</feature>
<evidence type="ECO:0000256" key="1">
    <source>
        <dbReference type="SAM" id="MobiDB-lite"/>
    </source>
</evidence>